<name>A0A3M0CIQ4_9PROT</name>
<protein>
    <submittedName>
        <fullName evidence="1">Carbonic anhydrase/acetyltransferase-like protein (Isoleucine patch superfamily)</fullName>
    </submittedName>
</protein>
<evidence type="ECO:0000313" key="1">
    <source>
        <dbReference type="EMBL" id="RMB08647.1"/>
    </source>
</evidence>
<dbReference type="InterPro" id="IPR050484">
    <property type="entry name" value="Transf_Hexapept/Carb_Anhydrase"/>
</dbReference>
<sequence>MSETISEQRSGVAVPLFRDTDLGGRLSPFKGVWPRVADDAFVFHGAQLVGDVDVGAGASVWHNCVVRGDVNYVRIGARSNIQDGTVIHVSTNTFPTVIGRDVLVAHGVLLHGCTLEDYAFVGMGSIVMDDCVVEGDAMLAAGAMLTPGRRIRAGELWAGRPAKFLRPLRDEEVAKNRSMAEHYRRLACQHRLDASGGTAVDPYP</sequence>
<evidence type="ECO:0000313" key="2">
    <source>
        <dbReference type="Proteomes" id="UP000271227"/>
    </source>
</evidence>
<dbReference type="OrthoDB" id="9803036at2"/>
<comment type="caution">
    <text evidence="1">The sequence shown here is derived from an EMBL/GenBank/DDBJ whole genome shotgun (WGS) entry which is preliminary data.</text>
</comment>
<keyword evidence="1" id="KW-0808">Transferase</keyword>
<dbReference type="FunCoup" id="A0A3M0CIQ4">
    <property type="interactions" value="382"/>
</dbReference>
<gene>
    <name evidence="1" type="ORF">BXY39_1282</name>
</gene>
<dbReference type="PANTHER" id="PTHR13061">
    <property type="entry name" value="DYNACTIN SUBUNIT P25"/>
    <property type="match status" value="1"/>
</dbReference>
<dbReference type="RefSeq" id="WP_121937992.1">
    <property type="nucleotide sequence ID" value="NZ_REFR01000010.1"/>
</dbReference>
<dbReference type="EMBL" id="REFR01000010">
    <property type="protein sequence ID" value="RMB08647.1"/>
    <property type="molecule type" value="Genomic_DNA"/>
</dbReference>
<dbReference type="InterPro" id="IPR047324">
    <property type="entry name" value="LbH_gamma_CA-like"/>
</dbReference>
<organism evidence="1 2">
    <name type="scientific">Eilatimonas milleporae</name>
    <dbReference type="NCBI Taxonomy" id="911205"/>
    <lineage>
        <taxon>Bacteria</taxon>
        <taxon>Pseudomonadati</taxon>
        <taxon>Pseudomonadota</taxon>
        <taxon>Alphaproteobacteria</taxon>
        <taxon>Kordiimonadales</taxon>
        <taxon>Kordiimonadaceae</taxon>
        <taxon>Eilatimonas</taxon>
    </lineage>
</organism>
<dbReference type="InterPro" id="IPR011004">
    <property type="entry name" value="Trimer_LpxA-like_sf"/>
</dbReference>
<dbReference type="PANTHER" id="PTHR13061:SF29">
    <property type="entry name" value="GAMMA CARBONIC ANHYDRASE-LIKE 1, MITOCHONDRIAL-RELATED"/>
    <property type="match status" value="1"/>
</dbReference>
<dbReference type="AlphaFoldDB" id="A0A3M0CIQ4"/>
<dbReference type="Proteomes" id="UP000271227">
    <property type="component" value="Unassembled WGS sequence"/>
</dbReference>
<dbReference type="Gene3D" id="2.160.10.10">
    <property type="entry name" value="Hexapeptide repeat proteins"/>
    <property type="match status" value="1"/>
</dbReference>
<reference evidence="1 2" key="1">
    <citation type="submission" date="2018-10" db="EMBL/GenBank/DDBJ databases">
        <title>Genomic Encyclopedia of Archaeal and Bacterial Type Strains, Phase II (KMG-II): from individual species to whole genera.</title>
        <authorList>
            <person name="Goeker M."/>
        </authorList>
    </citation>
    <scope>NUCLEOTIDE SEQUENCE [LARGE SCALE GENOMIC DNA]</scope>
    <source>
        <strain evidence="1 2">DSM 25217</strain>
    </source>
</reference>
<dbReference type="CDD" id="cd04645">
    <property type="entry name" value="LbH_gamma_CA_like"/>
    <property type="match status" value="1"/>
</dbReference>
<dbReference type="SUPFAM" id="SSF51161">
    <property type="entry name" value="Trimeric LpxA-like enzymes"/>
    <property type="match status" value="1"/>
</dbReference>
<keyword evidence="2" id="KW-1185">Reference proteome</keyword>
<proteinExistence type="predicted"/>
<accession>A0A3M0CIQ4</accession>
<dbReference type="GO" id="GO:0016740">
    <property type="term" value="F:transferase activity"/>
    <property type="evidence" value="ECO:0007669"/>
    <property type="project" value="UniProtKB-KW"/>
</dbReference>
<dbReference type="InParanoid" id="A0A3M0CIQ4"/>